<evidence type="ECO:0000256" key="7">
    <source>
        <dbReference type="ARBA" id="ARBA00023242"/>
    </source>
</evidence>
<comment type="similarity">
    <text evidence="2">Belongs to the SNAPC3/SRD2 family.</text>
</comment>
<evidence type="ECO:0000256" key="8">
    <source>
        <dbReference type="ARBA" id="ARBA00025193"/>
    </source>
</evidence>
<dbReference type="GO" id="GO:0042796">
    <property type="term" value="P:snRNA transcription by RNA polymerase III"/>
    <property type="evidence" value="ECO:0007669"/>
    <property type="project" value="TreeGrafter"/>
</dbReference>
<reference evidence="11" key="1">
    <citation type="submission" date="2020-06" db="EMBL/GenBank/DDBJ databases">
        <authorList>
            <consortium name="Wellcome Sanger Institute Data Sharing"/>
        </authorList>
    </citation>
    <scope>NUCLEOTIDE SEQUENCE [LARGE SCALE GENOMIC DNA]</scope>
</reference>
<dbReference type="InterPro" id="IPR022042">
    <property type="entry name" value="snRNA-activating_su3"/>
</dbReference>
<evidence type="ECO:0000256" key="10">
    <source>
        <dbReference type="ARBA" id="ARBA00029606"/>
    </source>
</evidence>
<evidence type="ECO:0000256" key="5">
    <source>
        <dbReference type="ARBA" id="ARBA00023125"/>
    </source>
</evidence>
<dbReference type="AlphaFoldDB" id="A0A8C5ETA5"/>
<evidence type="ECO:0000256" key="1">
    <source>
        <dbReference type="ARBA" id="ARBA00004123"/>
    </source>
</evidence>
<dbReference type="GO" id="GO:0005634">
    <property type="term" value="C:nucleus"/>
    <property type="evidence" value="ECO:0007669"/>
    <property type="project" value="UniProtKB-SubCell"/>
</dbReference>
<keyword evidence="12" id="KW-1185">Reference proteome</keyword>
<dbReference type="GO" id="GO:0001006">
    <property type="term" value="F:RNA polymerase III type 3 promoter sequence-specific DNA binding"/>
    <property type="evidence" value="ECO:0007669"/>
    <property type="project" value="TreeGrafter"/>
</dbReference>
<protein>
    <recommendedName>
        <fullName evidence="3">snRNA-activating protein complex subunit 3</fullName>
    </recommendedName>
    <alternativeName>
        <fullName evidence="10">Small nuclear RNA-activating complex polypeptide 3</fullName>
    </alternativeName>
</protein>
<dbReference type="OrthoDB" id="46583at2759"/>
<evidence type="ECO:0000256" key="2">
    <source>
        <dbReference type="ARBA" id="ARBA00010410"/>
    </source>
</evidence>
<dbReference type="GO" id="GO:0003681">
    <property type="term" value="F:bent DNA binding"/>
    <property type="evidence" value="ECO:0007669"/>
    <property type="project" value="TreeGrafter"/>
</dbReference>
<dbReference type="GeneID" id="114471199"/>
<keyword evidence="5" id="KW-0238">DNA-binding</keyword>
<dbReference type="CTD" id="6619"/>
<dbReference type="GO" id="GO:0019185">
    <property type="term" value="C:snRNA-activating protein complex"/>
    <property type="evidence" value="ECO:0007669"/>
    <property type="project" value="TreeGrafter"/>
</dbReference>
<reference evidence="11" key="2">
    <citation type="submission" date="2025-08" db="UniProtKB">
        <authorList>
            <consortium name="Ensembl"/>
        </authorList>
    </citation>
    <scope>IDENTIFICATION</scope>
</reference>
<evidence type="ECO:0000256" key="9">
    <source>
        <dbReference type="ARBA" id="ARBA00025958"/>
    </source>
</evidence>
<evidence type="ECO:0000313" key="12">
    <source>
        <dbReference type="Proteomes" id="UP000694680"/>
    </source>
</evidence>
<dbReference type="PANTHER" id="PTHR13421">
    <property type="entry name" value="SNRNA-ACTIVATING PROTEIN COMPLEX SUBUNIT 3"/>
    <property type="match status" value="1"/>
</dbReference>
<evidence type="ECO:0000256" key="3">
    <source>
        <dbReference type="ARBA" id="ARBA00013634"/>
    </source>
</evidence>
<evidence type="ECO:0000256" key="6">
    <source>
        <dbReference type="ARBA" id="ARBA00023163"/>
    </source>
</evidence>
<comment type="subunit">
    <text evidence="9">Part of the SNAPc complex composed of 5 subunits: SNAPC1, SNAPC2, SNAPC3, SNAPC4 and SNAPC5. SNAPC3 interacts with SNAPC1.</text>
</comment>
<dbReference type="GO" id="GO:0042795">
    <property type="term" value="P:snRNA transcription by RNA polymerase II"/>
    <property type="evidence" value="ECO:0007669"/>
    <property type="project" value="TreeGrafter"/>
</dbReference>
<gene>
    <name evidence="11" type="primary">snapc3</name>
</gene>
<evidence type="ECO:0000256" key="4">
    <source>
        <dbReference type="ARBA" id="ARBA00023015"/>
    </source>
</evidence>
<keyword evidence="4" id="KW-0805">Transcription regulation</keyword>
<keyword evidence="6" id="KW-0804">Transcription</keyword>
<keyword evidence="7" id="KW-0539">Nucleus</keyword>
<dbReference type="Proteomes" id="UP000694680">
    <property type="component" value="Chromosome 1"/>
</dbReference>
<dbReference type="RefSeq" id="XP_028315643.1">
    <property type="nucleotide sequence ID" value="XM_028459842.1"/>
</dbReference>
<dbReference type="Pfam" id="PF12251">
    <property type="entry name" value="SNAPC3"/>
    <property type="match status" value="1"/>
</dbReference>
<evidence type="ECO:0000313" key="11">
    <source>
        <dbReference type="Ensembl" id="ENSGWIP00000024342.1"/>
    </source>
</evidence>
<reference evidence="11" key="3">
    <citation type="submission" date="2025-09" db="UniProtKB">
        <authorList>
            <consortium name="Ensembl"/>
        </authorList>
    </citation>
    <scope>IDENTIFICATION</scope>
</reference>
<dbReference type="GO" id="GO:0000978">
    <property type="term" value="F:RNA polymerase II cis-regulatory region sequence-specific DNA binding"/>
    <property type="evidence" value="ECO:0007669"/>
    <property type="project" value="TreeGrafter"/>
</dbReference>
<proteinExistence type="inferred from homology"/>
<accession>A0A8C5ETA5</accession>
<name>A0A8C5ETA5_GOUWI</name>
<dbReference type="Ensembl" id="ENSGWIT00000026636.1">
    <property type="protein sequence ID" value="ENSGWIP00000024342.1"/>
    <property type="gene ID" value="ENSGWIG00000012924.1"/>
</dbReference>
<comment type="subcellular location">
    <subcellularLocation>
        <location evidence="1">Nucleus</location>
    </subcellularLocation>
</comment>
<organism evidence="11 12">
    <name type="scientific">Gouania willdenowi</name>
    <name type="common">Blunt-snouted clingfish</name>
    <name type="synonym">Lepadogaster willdenowi</name>
    <dbReference type="NCBI Taxonomy" id="441366"/>
    <lineage>
        <taxon>Eukaryota</taxon>
        <taxon>Metazoa</taxon>
        <taxon>Chordata</taxon>
        <taxon>Craniata</taxon>
        <taxon>Vertebrata</taxon>
        <taxon>Euteleostomi</taxon>
        <taxon>Actinopterygii</taxon>
        <taxon>Neopterygii</taxon>
        <taxon>Teleostei</taxon>
        <taxon>Neoteleostei</taxon>
        <taxon>Acanthomorphata</taxon>
        <taxon>Ovalentaria</taxon>
        <taxon>Blenniimorphae</taxon>
        <taxon>Blenniiformes</taxon>
        <taxon>Gobiesocoidei</taxon>
        <taxon>Gobiesocidae</taxon>
        <taxon>Gobiesocinae</taxon>
        <taxon>Gouania</taxon>
    </lineage>
</organism>
<sequence>MAGQQTVTDPNTSIPDYEYREVNSTVFHIGAFRDEWLKRLKPSDYSYVEEDDDTFEDNFVKEMGVSAETVAELKSICSLQSLRCHPEDQQPDTDVVPPDSTLKTLIQRKQRRDIKAKKGIKNRHDLYADELDHFIVSRNSEAVTDMVPEGEVILTINIYYPAIFDKFLSKRPHMTLQVTGSHFLTDLRDAICCVSDLQVGGEFSSTPDVAPDFICKDVFKSAFFFFEGVFYNDMRFKECQDISTTIIEWAKERNFPPYSQAKMEETQFVDLKIKVGFPYMYCHQGDCEHLVIITDVRLVHRSDCLDKKLYPLLTHKDRVLTHKCAVCNVFIGRWLTTNDQLAPSSPCLFCDKCFQMLHYDAKGNKLGDFQAYPYVDPGAFN</sequence>
<dbReference type="PANTHER" id="PTHR13421:SF16">
    <property type="entry name" value="SNRNA-ACTIVATING PROTEIN COMPLEX SUBUNIT 3"/>
    <property type="match status" value="1"/>
</dbReference>
<dbReference type="GO" id="GO:0001046">
    <property type="term" value="F:core promoter sequence-specific DNA binding"/>
    <property type="evidence" value="ECO:0007669"/>
    <property type="project" value="TreeGrafter"/>
</dbReference>
<comment type="function">
    <text evidence="8">Part of the SNAPc complex required for the transcription of both RNA polymerase II and III small-nuclear RNA genes. Binds to the proximal sequence element (PSE), a non-TATA-box basal promoter element common to these 2 types of genes. Recruits TBP and BRF2 to the U6 snRNA TATA box.</text>
</comment>